<accession>A0A0G4IKI0</accession>
<evidence type="ECO:0000256" key="2">
    <source>
        <dbReference type="ARBA" id="ARBA00022679"/>
    </source>
</evidence>
<gene>
    <name evidence="6" type="ORF">PBRA_004319</name>
    <name evidence="7" type="ORF">PLBR_LOCUS7676</name>
</gene>
<dbReference type="InterPro" id="IPR029063">
    <property type="entry name" value="SAM-dependent_MTases_sf"/>
</dbReference>
<dbReference type="GO" id="GO:0008168">
    <property type="term" value="F:methyltransferase activity"/>
    <property type="evidence" value="ECO:0007669"/>
    <property type="project" value="UniProtKB-KW"/>
</dbReference>
<dbReference type="PANTHER" id="PTHR43464:SF19">
    <property type="entry name" value="UBIQUINONE BIOSYNTHESIS O-METHYLTRANSFERASE, MITOCHONDRIAL"/>
    <property type="match status" value="1"/>
</dbReference>
<dbReference type="CDD" id="cd02440">
    <property type="entry name" value="AdoMet_MTases"/>
    <property type="match status" value="1"/>
</dbReference>
<dbReference type="EMBL" id="OVEO01000014">
    <property type="protein sequence ID" value="SPR00461.1"/>
    <property type="molecule type" value="Genomic_DNA"/>
</dbReference>
<dbReference type="PANTHER" id="PTHR43464">
    <property type="entry name" value="METHYLTRANSFERASE"/>
    <property type="match status" value="1"/>
</dbReference>
<keyword evidence="2" id="KW-0808">Transferase</keyword>
<reference evidence="6 8" key="1">
    <citation type="submission" date="2015-02" db="EMBL/GenBank/DDBJ databases">
        <authorList>
            <person name="Chooi Y.-H."/>
        </authorList>
    </citation>
    <scope>NUCLEOTIDE SEQUENCE [LARGE SCALE GENOMIC DNA]</scope>
    <source>
        <strain evidence="6">E3</strain>
    </source>
</reference>
<evidence type="ECO:0000256" key="1">
    <source>
        <dbReference type="ARBA" id="ARBA00022603"/>
    </source>
</evidence>
<dbReference type="Proteomes" id="UP000290189">
    <property type="component" value="Unassembled WGS sequence"/>
</dbReference>
<organism evidence="6 8">
    <name type="scientific">Plasmodiophora brassicae</name>
    <name type="common">Clubroot disease agent</name>
    <dbReference type="NCBI Taxonomy" id="37360"/>
    <lineage>
        <taxon>Eukaryota</taxon>
        <taxon>Sar</taxon>
        <taxon>Rhizaria</taxon>
        <taxon>Endomyxa</taxon>
        <taxon>Phytomyxea</taxon>
        <taxon>Plasmodiophorida</taxon>
        <taxon>Plasmodiophoridae</taxon>
        <taxon>Plasmodiophora</taxon>
    </lineage>
</organism>
<feature type="domain" description="Methyltransferase" evidence="5">
    <location>
        <begin position="45"/>
        <end position="142"/>
    </location>
</feature>
<keyword evidence="8" id="KW-1185">Reference proteome</keyword>
<dbReference type="Gene3D" id="3.40.50.150">
    <property type="entry name" value="Vaccinia Virus protein VP39"/>
    <property type="match status" value="1"/>
</dbReference>
<dbReference type="EMBL" id="CDSF01000024">
    <property type="protein sequence ID" value="CEO95592.1"/>
    <property type="molecule type" value="Genomic_DNA"/>
</dbReference>
<dbReference type="GO" id="GO:0032259">
    <property type="term" value="P:methylation"/>
    <property type="evidence" value="ECO:0007669"/>
    <property type="project" value="UniProtKB-KW"/>
</dbReference>
<evidence type="ECO:0000256" key="3">
    <source>
        <dbReference type="ARBA" id="ARBA00022691"/>
    </source>
</evidence>
<dbReference type="OrthoDB" id="3647at2759"/>
<evidence type="ECO:0000313" key="7">
    <source>
        <dbReference type="EMBL" id="SPR00461.1"/>
    </source>
</evidence>
<sequence>MSSSAGSWGDSMAAGYDENPLAKATSNCVLSLLRSLAWWRPGLAVLDFGCGTGTNAIELARRDDAQVVGVDVSRAMLDKLRAKLKDHGDLAARITLNQIKEDASDVNGDFDVVLSSFVLHHAKEEHIPTIVGHLCRTLRQDGRIAVFELVRSERTRATIAALKAKQRNPGDAGHSHGHSHHQSQEHSHGHHHGPGSEDFPVLTPESVADLVRGHGLEVEQSSQFDVSVQPGVGVDAFVVVARRPGPSDAFGIA</sequence>
<dbReference type="AlphaFoldDB" id="A0A0G4IKI0"/>
<evidence type="ECO:0000313" key="8">
    <source>
        <dbReference type="Proteomes" id="UP000039324"/>
    </source>
</evidence>
<keyword evidence="3" id="KW-0949">S-adenosyl-L-methionine</keyword>
<keyword evidence="1" id="KW-0489">Methyltransferase</keyword>
<evidence type="ECO:0000313" key="6">
    <source>
        <dbReference type="EMBL" id="CEO95592.1"/>
    </source>
</evidence>
<evidence type="ECO:0000313" key="9">
    <source>
        <dbReference type="Proteomes" id="UP000290189"/>
    </source>
</evidence>
<name>A0A0G4IKI0_PLABS</name>
<feature type="region of interest" description="Disordered" evidence="4">
    <location>
        <begin position="164"/>
        <end position="202"/>
    </location>
</feature>
<dbReference type="SUPFAM" id="SSF53335">
    <property type="entry name" value="S-adenosyl-L-methionine-dependent methyltransferases"/>
    <property type="match status" value="1"/>
</dbReference>
<proteinExistence type="predicted"/>
<dbReference type="OMA" id="HHAKEEH"/>
<dbReference type="InterPro" id="IPR041698">
    <property type="entry name" value="Methyltransf_25"/>
</dbReference>
<dbReference type="STRING" id="37360.A0A0G4IKI0"/>
<dbReference type="Pfam" id="PF13649">
    <property type="entry name" value="Methyltransf_25"/>
    <property type="match status" value="1"/>
</dbReference>
<evidence type="ECO:0000256" key="4">
    <source>
        <dbReference type="SAM" id="MobiDB-lite"/>
    </source>
</evidence>
<dbReference type="Proteomes" id="UP000039324">
    <property type="component" value="Unassembled WGS sequence"/>
</dbReference>
<protein>
    <recommendedName>
        <fullName evidence="5">Methyltransferase domain-containing protein</fullName>
    </recommendedName>
</protein>
<reference evidence="7 9" key="2">
    <citation type="submission" date="2018-03" db="EMBL/GenBank/DDBJ databases">
        <authorList>
            <person name="Fogelqvist J."/>
        </authorList>
    </citation>
    <scope>NUCLEOTIDE SEQUENCE [LARGE SCALE GENOMIC DNA]</scope>
</reference>
<evidence type="ECO:0000259" key="5">
    <source>
        <dbReference type="Pfam" id="PF13649"/>
    </source>
</evidence>
<keyword evidence="7" id="KW-0496">Mitochondrion</keyword>
<geneLocation type="mitochondrion" evidence="7"/>